<dbReference type="VEuPathDB" id="FungiDB:Z518_02172"/>
<dbReference type="OrthoDB" id="5377012at2759"/>
<accession>A0A0D2INZ9</accession>
<evidence type="ECO:0000313" key="2">
    <source>
        <dbReference type="EMBL" id="KIX07519.1"/>
    </source>
</evidence>
<feature type="compositionally biased region" description="Polar residues" evidence="1">
    <location>
        <begin position="38"/>
        <end position="63"/>
    </location>
</feature>
<organism evidence="2 3">
    <name type="scientific">Rhinocladiella mackenziei CBS 650.93</name>
    <dbReference type="NCBI Taxonomy" id="1442369"/>
    <lineage>
        <taxon>Eukaryota</taxon>
        <taxon>Fungi</taxon>
        <taxon>Dikarya</taxon>
        <taxon>Ascomycota</taxon>
        <taxon>Pezizomycotina</taxon>
        <taxon>Eurotiomycetes</taxon>
        <taxon>Chaetothyriomycetidae</taxon>
        <taxon>Chaetothyriales</taxon>
        <taxon>Herpotrichiellaceae</taxon>
        <taxon>Rhinocladiella</taxon>
    </lineage>
</organism>
<feature type="region of interest" description="Disordered" evidence="1">
    <location>
        <begin position="340"/>
        <end position="420"/>
    </location>
</feature>
<reference evidence="2 3" key="1">
    <citation type="submission" date="2015-01" db="EMBL/GenBank/DDBJ databases">
        <title>The Genome Sequence of Rhinocladiella mackenzie CBS 650.93.</title>
        <authorList>
            <consortium name="The Broad Institute Genomics Platform"/>
            <person name="Cuomo C."/>
            <person name="de Hoog S."/>
            <person name="Gorbushina A."/>
            <person name="Stielow B."/>
            <person name="Teixiera M."/>
            <person name="Abouelleil A."/>
            <person name="Chapman S.B."/>
            <person name="Priest M."/>
            <person name="Young S.K."/>
            <person name="Wortman J."/>
            <person name="Nusbaum C."/>
            <person name="Birren B."/>
        </authorList>
    </citation>
    <scope>NUCLEOTIDE SEQUENCE [LARGE SCALE GENOMIC DNA]</scope>
    <source>
        <strain evidence="2 3">CBS 650.93</strain>
    </source>
</reference>
<evidence type="ECO:0000256" key="1">
    <source>
        <dbReference type="SAM" id="MobiDB-lite"/>
    </source>
</evidence>
<feature type="compositionally biased region" description="Basic residues" evidence="1">
    <location>
        <begin position="10"/>
        <end position="19"/>
    </location>
</feature>
<feature type="compositionally biased region" description="Low complexity" evidence="1">
    <location>
        <begin position="79"/>
        <end position="106"/>
    </location>
</feature>
<dbReference type="HOGENOM" id="CLU_035522_0_0_1"/>
<proteinExistence type="predicted"/>
<dbReference type="GeneID" id="25290243"/>
<dbReference type="Proteomes" id="UP000053617">
    <property type="component" value="Unassembled WGS sequence"/>
</dbReference>
<feature type="compositionally biased region" description="Basic and acidic residues" evidence="1">
    <location>
        <begin position="409"/>
        <end position="420"/>
    </location>
</feature>
<dbReference type="STRING" id="1442369.A0A0D2INZ9"/>
<name>A0A0D2INZ9_9EURO</name>
<protein>
    <recommendedName>
        <fullName evidence="4">Ca2+-modulated nonselective cation channel polycystin</fullName>
    </recommendedName>
</protein>
<evidence type="ECO:0000313" key="3">
    <source>
        <dbReference type="Proteomes" id="UP000053617"/>
    </source>
</evidence>
<gene>
    <name evidence="2" type="ORF">Z518_02172</name>
</gene>
<feature type="region of interest" description="Disordered" evidence="1">
    <location>
        <begin position="1"/>
        <end position="158"/>
    </location>
</feature>
<dbReference type="AlphaFoldDB" id="A0A0D2INZ9"/>
<dbReference type="RefSeq" id="XP_013274655.1">
    <property type="nucleotide sequence ID" value="XM_013419201.1"/>
</dbReference>
<feature type="compositionally biased region" description="Low complexity" evidence="1">
    <location>
        <begin position="125"/>
        <end position="141"/>
    </location>
</feature>
<sequence>MASTETQHRPHDRHSRRRPFTAWVRRLANLKALHTDSNDAGSNPRRSNLSMTNKSKKSNNPYPLSSRADPHNHGHLSFSTPLSSQKSRRSSMSPSKHSVSMSHESQTGNKSRAPTLATQAETALSDAAPSGAGTSATAAKTDGGRDSTFSSPSPSIRSMATTLTTVQSIATGQNNPTAPMLTHTSTVSNSASYYGGQPATAVPAHLAPHAHPTTYHSATANNILTDDASILTLASSSKRRRRNSVDTNASMKALAPASMFGGSRESLPLSVLSGTVIHPGADTVSLRDAGGAAHTRSNLNAERASLISASGATAPTFASERNSYIGSKYGDGASVRSGLLGVGHGRNDSTSGSMGGGRDHREKDKEREREKDREKDRESEIVTAPTSPLMDGSGAGIQHSTALGDVSEALDKEKMGLDEN</sequence>
<feature type="compositionally biased region" description="Polar residues" evidence="1">
    <location>
        <begin position="107"/>
        <end position="122"/>
    </location>
</feature>
<keyword evidence="3" id="KW-1185">Reference proteome</keyword>
<feature type="compositionally biased region" description="Basic and acidic residues" evidence="1">
    <location>
        <begin position="357"/>
        <end position="380"/>
    </location>
</feature>
<evidence type="ECO:0008006" key="4">
    <source>
        <dbReference type="Google" id="ProtNLM"/>
    </source>
</evidence>
<dbReference type="EMBL" id="KN847476">
    <property type="protein sequence ID" value="KIX07519.1"/>
    <property type="molecule type" value="Genomic_DNA"/>
</dbReference>